<keyword evidence="3" id="KW-1185">Reference proteome</keyword>
<proteinExistence type="predicted"/>
<dbReference type="EMBL" id="AVOT02096104">
    <property type="protein sequence ID" value="MBW0575355.1"/>
    <property type="molecule type" value="Genomic_DNA"/>
</dbReference>
<evidence type="ECO:0000313" key="3">
    <source>
        <dbReference type="Proteomes" id="UP000765509"/>
    </source>
</evidence>
<evidence type="ECO:0000256" key="1">
    <source>
        <dbReference type="SAM" id="MobiDB-lite"/>
    </source>
</evidence>
<evidence type="ECO:0000313" key="2">
    <source>
        <dbReference type="EMBL" id="MBW0575355.1"/>
    </source>
</evidence>
<accession>A0A9Q3K5Q1</accession>
<dbReference type="AlphaFoldDB" id="A0A9Q3K5Q1"/>
<gene>
    <name evidence="2" type="ORF">O181_115070</name>
</gene>
<protein>
    <submittedName>
        <fullName evidence="2">Uncharacterized protein</fullName>
    </submittedName>
</protein>
<organism evidence="2 3">
    <name type="scientific">Austropuccinia psidii MF-1</name>
    <dbReference type="NCBI Taxonomy" id="1389203"/>
    <lineage>
        <taxon>Eukaryota</taxon>
        <taxon>Fungi</taxon>
        <taxon>Dikarya</taxon>
        <taxon>Basidiomycota</taxon>
        <taxon>Pucciniomycotina</taxon>
        <taxon>Pucciniomycetes</taxon>
        <taxon>Pucciniales</taxon>
        <taxon>Sphaerophragmiaceae</taxon>
        <taxon>Austropuccinia</taxon>
    </lineage>
</organism>
<dbReference type="Proteomes" id="UP000765509">
    <property type="component" value="Unassembled WGS sequence"/>
</dbReference>
<comment type="caution">
    <text evidence="2">The sequence shown here is derived from an EMBL/GenBank/DDBJ whole genome shotgun (WGS) entry which is preliminary data.</text>
</comment>
<feature type="non-terminal residue" evidence="2">
    <location>
        <position position="1"/>
    </location>
</feature>
<reference evidence="2" key="1">
    <citation type="submission" date="2021-03" db="EMBL/GenBank/DDBJ databases">
        <title>Draft genome sequence of rust myrtle Austropuccinia psidii MF-1, a brazilian biotype.</title>
        <authorList>
            <person name="Quecine M.C."/>
            <person name="Pachon D.M.R."/>
            <person name="Bonatelli M.L."/>
            <person name="Correr F.H."/>
            <person name="Franceschini L.M."/>
            <person name="Leite T.F."/>
            <person name="Margarido G.R.A."/>
            <person name="Almeida C.A."/>
            <person name="Ferrarezi J.A."/>
            <person name="Labate C.A."/>
        </authorList>
    </citation>
    <scope>NUCLEOTIDE SEQUENCE</scope>
    <source>
        <strain evidence="2">MF-1</strain>
    </source>
</reference>
<feature type="compositionally biased region" description="Basic residues" evidence="1">
    <location>
        <begin position="79"/>
        <end position="94"/>
    </location>
</feature>
<feature type="compositionally biased region" description="Basic and acidic residues" evidence="1">
    <location>
        <begin position="55"/>
        <end position="65"/>
    </location>
</feature>
<sequence>ILEYCNPGPQQTHHHCYHVALLYRLTLTSIEQEKELEMTPALETEAPVASTSSKPPREVSKDRPKGPQKKQRGPNNHQSKGKGKANWHRHYPKG</sequence>
<name>A0A9Q3K5Q1_9BASI</name>
<feature type="region of interest" description="Disordered" evidence="1">
    <location>
        <begin position="36"/>
        <end position="94"/>
    </location>
</feature>